<evidence type="ECO:0000259" key="5">
    <source>
        <dbReference type="PROSITE" id="PS50212"/>
    </source>
</evidence>
<dbReference type="InterPro" id="IPR036964">
    <property type="entry name" value="RASGEF_cat_dom_sf"/>
</dbReference>
<feature type="compositionally biased region" description="Polar residues" evidence="3">
    <location>
        <begin position="602"/>
        <end position="614"/>
    </location>
</feature>
<dbReference type="RefSeq" id="XP_007763419.1">
    <property type="nucleotide sequence ID" value="XM_007765229.1"/>
</dbReference>
<feature type="domain" description="Ras-GEF" evidence="4">
    <location>
        <begin position="643"/>
        <end position="875"/>
    </location>
</feature>
<dbReference type="GO" id="GO:0005886">
    <property type="term" value="C:plasma membrane"/>
    <property type="evidence" value="ECO:0007669"/>
    <property type="project" value="TreeGrafter"/>
</dbReference>
<proteinExistence type="predicted"/>
<dbReference type="PROSITE" id="PS50212">
    <property type="entry name" value="RASGEF_NTER"/>
    <property type="match status" value="1"/>
</dbReference>
<keyword evidence="1 2" id="KW-0344">Guanine-nucleotide releasing factor</keyword>
<dbReference type="InterPro" id="IPR023578">
    <property type="entry name" value="Ras_GEF_dom_sf"/>
</dbReference>
<dbReference type="CDD" id="cd06224">
    <property type="entry name" value="REM"/>
    <property type="match status" value="1"/>
</dbReference>
<dbReference type="PROSITE" id="PS50009">
    <property type="entry name" value="RASGEF_CAT"/>
    <property type="match status" value="1"/>
</dbReference>
<evidence type="ECO:0000256" key="3">
    <source>
        <dbReference type="SAM" id="MobiDB-lite"/>
    </source>
</evidence>
<dbReference type="Proteomes" id="UP000053558">
    <property type="component" value="Unassembled WGS sequence"/>
</dbReference>
<feature type="region of interest" description="Disordered" evidence="3">
    <location>
        <begin position="1"/>
        <end position="70"/>
    </location>
</feature>
<dbReference type="Pfam" id="PF00618">
    <property type="entry name" value="RasGEF_N"/>
    <property type="match status" value="1"/>
</dbReference>
<name>A0A5M3N5K1_CONPW</name>
<dbReference type="Gene3D" id="1.20.870.10">
    <property type="entry name" value="Son of sevenless (SoS) protein Chain: S domain 1"/>
    <property type="match status" value="1"/>
</dbReference>
<evidence type="ECO:0000313" key="7">
    <source>
        <dbReference type="Proteomes" id="UP000053558"/>
    </source>
</evidence>
<organism evidence="6 7">
    <name type="scientific">Coniophora puteana (strain RWD-64-598)</name>
    <name type="common">Brown rot fungus</name>
    <dbReference type="NCBI Taxonomy" id="741705"/>
    <lineage>
        <taxon>Eukaryota</taxon>
        <taxon>Fungi</taxon>
        <taxon>Dikarya</taxon>
        <taxon>Basidiomycota</taxon>
        <taxon>Agaricomycotina</taxon>
        <taxon>Agaricomycetes</taxon>
        <taxon>Agaricomycetidae</taxon>
        <taxon>Boletales</taxon>
        <taxon>Coniophorineae</taxon>
        <taxon>Coniophoraceae</taxon>
        <taxon>Coniophora</taxon>
    </lineage>
</organism>
<dbReference type="GO" id="GO:0007265">
    <property type="term" value="P:Ras protein signal transduction"/>
    <property type="evidence" value="ECO:0007669"/>
    <property type="project" value="TreeGrafter"/>
</dbReference>
<evidence type="ECO:0000256" key="1">
    <source>
        <dbReference type="ARBA" id="ARBA00022658"/>
    </source>
</evidence>
<dbReference type="AlphaFoldDB" id="A0A5M3N5K1"/>
<dbReference type="Gene3D" id="1.10.840.10">
    <property type="entry name" value="Ras guanine-nucleotide exchange factors catalytic domain"/>
    <property type="match status" value="1"/>
</dbReference>
<dbReference type="PANTHER" id="PTHR23113:SF348">
    <property type="entry name" value="GUANYL-NUCLEOTIDE EXCHANGE FACTOR RASGEF, PUTATIVE (AFU_ORTHOLOGUE AFUA_1G04700)-RELATED"/>
    <property type="match status" value="1"/>
</dbReference>
<feature type="compositionally biased region" description="Polar residues" evidence="3">
    <location>
        <begin position="61"/>
        <end position="70"/>
    </location>
</feature>
<dbReference type="GO" id="GO:0005085">
    <property type="term" value="F:guanyl-nucleotide exchange factor activity"/>
    <property type="evidence" value="ECO:0007669"/>
    <property type="project" value="UniProtKB-KW"/>
</dbReference>
<protein>
    <submittedName>
        <fullName evidence="6">Ras GEF</fullName>
    </submittedName>
</protein>
<evidence type="ECO:0000313" key="6">
    <source>
        <dbReference type="EMBL" id="EIW86690.1"/>
    </source>
</evidence>
<dbReference type="OMA" id="SCFAQMR"/>
<feature type="domain" description="N-terminal Ras-GEF" evidence="5">
    <location>
        <begin position="412"/>
        <end position="537"/>
    </location>
</feature>
<feature type="compositionally biased region" description="Polar residues" evidence="3">
    <location>
        <begin position="571"/>
        <end position="593"/>
    </location>
</feature>
<dbReference type="Pfam" id="PF00617">
    <property type="entry name" value="RasGEF"/>
    <property type="match status" value="1"/>
</dbReference>
<feature type="compositionally biased region" description="Polar residues" evidence="3">
    <location>
        <begin position="37"/>
        <end position="48"/>
    </location>
</feature>
<dbReference type="SMART" id="SM00147">
    <property type="entry name" value="RasGEF"/>
    <property type="match status" value="1"/>
</dbReference>
<dbReference type="GeneID" id="19199143"/>
<evidence type="ECO:0000259" key="4">
    <source>
        <dbReference type="PROSITE" id="PS50009"/>
    </source>
</evidence>
<dbReference type="InterPro" id="IPR000651">
    <property type="entry name" value="Ras-like_Gua-exchang_fac_N"/>
</dbReference>
<keyword evidence="7" id="KW-1185">Reference proteome</keyword>
<dbReference type="OrthoDB" id="28357at2759"/>
<dbReference type="InterPro" id="IPR008937">
    <property type="entry name" value="Ras-like_GEF"/>
</dbReference>
<dbReference type="PANTHER" id="PTHR23113">
    <property type="entry name" value="GUANINE NUCLEOTIDE EXCHANGE FACTOR"/>
    <property type="match status" value="1"/>
</dbReference>
<dbReference type="InterPro" id="IPR001895">
    <property type="entry name" value="RASGEF_cat_dom"/>
</dbReference>
<comment type="caution">
    <text evidence="6">The sequence shown here is derived from an EMBL/GenBank/DDBJ whole genome shotgun (WGS) entry which is preliminary data.</text>
</comment>
<feature type="region of interest" description="Disordered" evidence="3">
    <location>
        <begin position="873"/>
        <end position="900"/>
    </location>
</feature>
<feature type="compositionally biased region" description="Acidic residues" evidence="3">
    <location>
        <begin position="553"/>
        <end position="568"/>
    </location>
</feature>
<accession>A0A5M3N5K1</accession>
<dbReference type="InterPro" id="IPR027417">
    <property type="entry name" value="P-loop_NTPase"/>
</dbReference>
<dbReference type="SUPFAM" id="SSF48366">
    <property type="entry name" value="Ras GEF"/>
    <property type="match status" value="1"/>
</dbReference>
<dbReference type="Gene3D" id="3.40.50.300">
    <property type="entry name" value="P-loop containing nucleotide triphosphate hydrolases"/>
    <property type="match status" value="1"/>
</dbReference>
<evidence type="ECO:0000256" key="2">
    <source>
        <dbReference type="PROSITE-ProRule" id="PRU00168"/>
    </source>
</evidence>
<dbReference type="SUPFAM" id="SSF52540">
    <property type="entry name" value="P-loop containing nucleoside triphosphate hydrolases"/>
    <property type="match status" value="1"/>
</dbReference>
<gene>
    <name evidence="6" type="ORF">CONPUDRAFT_115299</name>
</gene>
<feature type="compositionally biased region" description="Basic and acidic residues" evidence="3">
    <location>
        <begin position="21"/>
        <end position="30"/>
    </location>
</feature>
<feature type="compositionally biased region" description="Low complexity" evidence="3">
    <location>
        <begin position="288"/>
        <end position="297"/>
    </location>
</feature>
<reference evidence="7" key="1">
    <citation type="journal article" date="2012" name="Science">
        <title>The Paleozoic origin of enzymatic lignin decomposition reconstructed from 31 fungal genomes.</title>
        <authorList>
            <person name="Floudas D."/>
            <person name="Binder M."/>
            <person name="Riley R."/>
            <person name="Barry K."/>
            <person name="Blanchette R.A."/>
            <person name="Henrissat B."/>
            <person name="Martinez A.T."/>
            <person name="Otillar R."/>
            <person name="Spatafora J.W."/>
            <person name="Yadav J.S."/>
            <person name="Aerts A."/>
            <person name="Benoit I."/>
            <person name="Boyd A."/>
            <person name="Carlson A."/>
            <person name="Copeland A."/>
            <person name="Coutinho P.M."/>
            <person name="de Vries R.P."/>
            <person name="Ferreira P."/>
            <person name="Findley K."/>
            <person name="Foster B."/>
            <person name="Gaskell J."/>
            <person name="Glotzer D."/>
            <person name="Gorecki P."/>
            <person name="Heitman J."/>
            <person name="Hesse C."/>
            <person name="Hori C."/>
            <person name="Igarashi K."/>
            <person name="Jurgens J.A."/>
            <person name="Kallen N."/>
            <person name="Kersten P."/>
            <person name="Kohler A."/>
            <person name="Kuees U."/>
            <person name="Kumar T.K.A."/>
            <person name="Kuo A."/>
            <person name="LaButti K."/>
            <person name="Larrondo L.F."/>
            <person name="Lindquist E."/>
            <person name="Ling A."/>
            <person name="Lombard V."/>
            <person name="Lucas S."/>
            <person name="Lundell T."/>
            <person name="Martin R."/>
            <person name="McLaughlin D.J."/>
            <person name="Morgenstern I."/>
            <person name="Morin E."/>
            <person name="Murat C."/>
            <person name="Nagy L.G."/>
            <person name="Nolan M."/>
            <person name="Ohm R.A."/>
            <person name="Patyshakuliyeva A."/>
            <person name="Rokas A."/>
            <person name="Ruiz-Duenas F.J."/>
            <person name="Sabat G."/>
            <person name="Salamov A."/>
            <person name="Samejima M."/>
            <person name="Schmutz J."/>
            <person name="Slot J.C."/>
            <person name="St John F."/>
            <person name="Stenlid J."/>
            <person name="Sun H."/>
            <person name="Sun S."/>
            <person name="Syed K."/>
            <person name="Tsang A."/>
            <person name="Wiebenga A."/>
            <person name="Young D."/>
            <person name="Pisabarro A."/>
            <person name="Eastwood D.C."/>
            <person name="Martin F."/>
            <person name="Cullen D."/>
            <person name="Grigoriev I.V."/>
            <person name="Hibbett D.S."/>
        </authorList>
    </citation>
    <scope>NUCLEOTIDE SEQUENCE [LARGE SCALE GENOMIC DNA]</scope>
    <source>
        <strain evidence="7">RWD-64-598 SS2</strain>
    </source>
</reference>
<sequence>MWQPSTRYGEAGRRTSLRQGEQPRTHRPGELRLPANDTHNSLSNSAPSVSRPRAEPPRLHSASSLQSFPQRTSTLAAQGRVRSGSLGLQSQSHRPIRTLPLESLSMVLPLTELQIAVVGPTGCGKTSFIMEDAKKRSDTSVLSSSATELHPYPTYRYTRPIDWINQDEVTCIRLVVYELDMMKAKLASDVDAVFICYDASDISSLELVRGFLDEIPSGTSIVAIACKSDLASEASISRASDMFSNYNIGLVPVSLQSPEGRDKVRRGFNWLLRSRLVGSNPNNDYRNPASPLALSSPVPWERRSPASATPPAVPAPSLTDDPISPSTSPLIASRVPQVPRPAVGTEMNPFDELVDSGIGLGATPESFHTDSSDLGRLEHDLQSSSPQPSGPPVDDLVAGEEDGPSAPLKERDIRSTPYATLDELLDKLVFLSVSGDDSNFISHFLLTYRRFATPRSLLLAMQKRMRQLDAIICDPMFACYAQMRICHLLDTWMDNFPHDFAVPGAASALNAVVKSIISKTYLLHYGADFLPFLERAPGLVDKDASWSLKAETTLEEPEELYDEEEEPLATDAQSATASLSASNSDDGASSPLSSRERKPSIQVGSKTISVPSLHSQDDGDKPMSEKVMLTKLRTLAMDVLAADSNEIAEEITRIEVKLFLEIEPRDWLKYTFSSSKKDPDDLIGQFNMLSNHLADWVASLILCHDKPKQRARQIEKFLDVASKLRAHNNYSALRAFVAGINGACFEGDDTRENLRTKSPEQYKNLLSWDVLFQQRGSHHAYRLALRNTKGACIPALEIHQSDLIRAHEGNSDVHAFDPQLIHWGKYNMLGRFVQNIMHCQASCQNAKEYRYLERSKIADMIQGDRLIMSQEMQTRRIAPPDDPVEDEPGARPPATNVSSQRDITRIRRVFQHVFHA</sequence>
<feature type="region of interest" description="Disordered" evidence="3">
    <location>
        <begin position="553"/>
        <end position="623"/>
    </location>
</feature>
<dbReference type="KEGG" id="cput:CONPUDRAFT_115299"/>
<feature type="compositionally biased region" description="Basic and acidic residues" evidence="3">
    <location>
        <begin position="367"/>
        <end position="381"/>
    </location>
</feature>
<feature type="region of interest" description="Disordered" evidence="3">
    <location>
        <begin position="282"/>
        <end position="413"/>
    </location>
</feature>
<dbReference type="EMBL" id="JH711573">
    <property type="protein sequence ID" value="EIW86690.1"/>
    <property type="molecule type" value="Genomic_DNA"/>
</dbReference>